<proteinExistence type="predicted"/>
<reference evidence="1" key="1">
    <citation type="submission" date="2020-04" db="EMBL/GenBank/DDBJ databases">
        <title>A chromosome-scale assembly and high-density genetic map of the yellow drum (Nibea albiflora) genome.</title>
        <authorList>
            <person name="Xu D."/>
            <person name="Zhang W."/>
            <person name="Chen R."/>
            <person name="Tan P."/>
            <person name="Wang L."/>
            <person name="Song H."/>
            <person name="Tian L."/>
            <person name="Zhu Q."/>
            <person name="Wang B."/>
        </authorList>
    </citation>
    <scope>NUCLEOTIDE SEQUENCE</scope>
    <source>
        <strain evidence="1">ZJHYS-2018</strain>
    </source>
</reference>
<dbReference type="Proteomes" id="UP000805704">
    <property type="component" value="Chromosome 5"/>
</dbReference>
<gene>
    <name evidence="1" type="primary">CYP3A27</name>
    <name evidence="1" type="ORF">GBF38_015122</name>
</gene>
<protein>
    <submittedName>
        <fullName evidence="1">Cytochrome P450 3A27</fullName>
    </submittedName>
</protein>
<organism evidence="1 2">
    <name type="scientific">Nibea albiflora</name>
    <name type="common">Yellow drum</name>
    <name type="synonym">Corvina albiflora</name>
    <dbReference type="NCBI Taxonomy" id="240163"/>
    <lineage>
        <taxon>Eukaryota</taxon>
        <taxon>Metazoa</taxon>
        <taxon>Chordata</taxon>
        <taxon>Craniata</taxon>
        <taxon>Vertebrata</taxon>
        <taxon>Euteleostomi</taxon>
        <taxon>Actinopterygii</taxon>
        <taxon>Neopterygii</taxon>
        <taxon>Teleostei</taxon>
        <taxon>Neoteleostei</taxon>
        <taxon>Acanthomorphata</taxon>
        <taxon>Eupercaria</taxon>
        <taxon>Sciaenidae</taxon>
        <taxon>Nibea</taxon>
    </lineage>
</organism>
<keyword evidence="2" id="KW-1185">Reference proteome</keyword>
<evidence type="ECO:0000313" key="2">
    <source>
        <dbReference type="Proteomes" id="UP000805704"/>
    </source>
</evidence>
<dbReference type="EMBL" id="CM024793">
    <property type="protein sequence ID" value="KAG8002628.1"/>
    <property type="molecule type" value="Genomic_DNA"/>
</dbReference>
<comment type="caution">
    <text evidence="1">The sequence shown here is derived from an EMBL/GenBank/DDBJ whole genome shotgun (WGS) entry which is preliminary data.</text>
</comment>
<evidence type="ECO:0000313" key="1">
    <source>
        <dbReference type="EMBL" id="KAG8002628.1"/>
    </source>
</evidence>
<accession>A0ACB7ELE1</accession>
<name>A0ACB7ELE1_NIBAL</name>
<sequence>MGFLPDFSIETWTLIAFLFTLLAVYGYAPYGFFKKLGIPGPKPWPFIGTFLEYRRGIHNYDRECFQKYGPVWGIYDGRQPMLCLMDTAMIKTVLVKECYSVFTNRRMYRIMLQHSSNLLNSLRKKVEADEVIEVKEVFGPYSMDVVASTAFSVDIDSINRPADPFVANIKRMVKFNFLNPLLLILVLFPFLGPLFEKMNLSFFPADVLEFFYSFLRKIKSERHTHQHKNRVDFMQLMVDAQNSENNKQDMSSTQGLTDSEVLSQAMIFIFAGYETSSSTLGFVAYCLATNPEAQKTLQKEIDETFPEKGRPTYEALMQMEYMDMVLNESMRLYPIANRLERMSKASVEINGVSIPKGTGVVVPVYSLHLNPALWPEPDAFKPERFSKENKDNIDPYSFLPFGAGPRNCIGMRFAVMMMKLAIVEILQDFSFVTCKETEDEKMNVEALSRAELLTLLSILEGELEAQDVVIHALRAQHRDAFVQERYGQYDLSDPFLALQRDNESEERQNTLTQPHAHLQGRAVGPNPLAVLKLVMAHCKRMQERMMGQLAAAESRHRRMIADLEEEKRRHAQDSAHSDDFTFMLQTERDKLLQQLEVEHATVQRLEKEQAQAVSKVEESLSQQQQLTSTLSTELQKANSLAQEEAQKVSQLRTLLQEETSALEKLRGVLGDEKSRAAQLEARSERQLAEFDTEREQMKARISKEEERSRELERQLEELRKRLAETGGCREEVKEASTEVKESLPKMMVVSTSVQTEPDGKITVTPKSTSLSKVNGYHAHKETEPTQEGRGAENAGVVDNGGGALLHSPHPHPHPHSPSSTASSSLSSSPISSPVLAKRLGSPGFHPSSYQVGVNQRFQAARHKFQSQAELEQQHGGPLSPRDLSPTTSSIPPPPEHSTAKQLARNTVTQVLSRFTSQQAGVKLAPISSSPFGTDYRNVAASPPGGRSPSSGPLSPGIRSPLTPRSERTHPPPIPPKKPGMSPTPGSPSHSARTSLFPELTGNCGHSNSGQEGAKEPDLVLSSGS</sequence>